<protein>
    <submittedName>
        <fullName evidence="3">Uncharacterized protein LOC136076343 isoform X1</fullName>
    </submittedName>
</protein>
<proteinExistence type="predicted"/>
<evidence type="ECO:0000313" key="3">
    <source>
        <dbReference type="RefSeq" id="XP_065645875.1"/>
    </source>
</evidence>
<reference evidence="3" key="2">
    <citation type="submission" date="2025-08" db="UniProtKB">
        <authorList>
            <consortium name="RefSeq"/>
        </authorList>
    </citation>
    <scope>IDENTIFICATION</scope>
</reference>
<name>A0ABM4BAD1_HYDVU</name>
<dbReference type="Proteomes" id="UP001652625">
    <property type="component" value="Chromosome 02"/>
</dbReference>
<evidence type="ECO:0000313" key="2">
    <source>
        <dbReference type="Proteomes" id="UP001652625"/>
    </source>
</evidence>
<evidence type="ECO:0000256" key="1">
    <source>
        <dbReference type="SAM" id="MobiDB-lite"/>
    </source>
</evidence>
<gene>
    <name evidence="3" type="primary">LOC136076343</name>
</gene>
<reference evidence="2" key="1">
    <citation type="submission" date="2025-05" db="UniProtKB">
        <authorList>
            <consortium name="RefSeq"/>
        </authorList>
    </citation>
    <scope>NUCLEOTIDE SEQUENCE [LARGE SCALE GENOMIC DNA]</scope>
</reference>
<accession>A0ABM4BAD1</accession>
<keyword evidence="2" id="KW-1185">Reference proteome</keyword>
<feature type="compositionally biased region" description="Basic and acidic residues" evidence="1">
    <location>
        <begin position="1"/>
        <end position="10"/>
    </location>
</feature>
<feature type="region of interest" description="Disordered" evidence="1">
    <location>
        <begin position="1"/>
        <end position="25"/>
    </location>
</feature>
<sequence>MSDSSSDHSVIKTRKRSRPNTSCKSWKARRKEVLHVYNDCVSDSEEILCSENSYSIYISPFEKSLNDNIEFESFNHKDSQDSVDCESSEDLSDAKKQNKFDDVLCSKIRKWTLRNNCSNEF</sequence>
<organism evidence="2 3">
    <name type="scientific">Hydra vulgaris</name>
    <name type="common">Hydra</name>
    <name type="synonym">Hydra attenuata</name>
    <dbReference type="NCBI Taxonomy" id="6087"/>
    <lineage>
        <taxon>Eukaryota</taxon>
        <taxon>Metazoa</taxon>
        <taxon>Cnidaria</taxon>
        <taxon>Hydrozoa</taxon>
        <taxon>Hydroidolina</taxon>
        <taxon>Anthoathecata</taxon>
        <taxon>Aplanulata</taxon>
        <taxon>Hydridae</taxon>
        <taxon>Hydra</taxon>
    </lineage>
</organism>
<dbReference type="GeneID" id="136076343"/>
<dbReference type="RefSeq" id="XP_065645875.1">
    <property type="nucleotide sequence ID" value="XM_065789803.1"/>
</dbReference>